<evidence type="ECO:0000256" key="8">
    <source>
        <dbReference type="ARBA" id="ARBA00023136"/>
    </source>
</evidence>
<evidence type="ECO:0000256" key="10">
    <source>
        <dbReference type="SAM" id="MobiDB-lite"/>
    </source>
</evidence>
<feature type="compositionally biased region" description="Basic and acidic residues" evidence="10">
    <location>
        <begin position="318"/>
        <end position="338"/>
    </location>
</feature>
<dbReference type="InterPro" id="IPR035906">
    <property type="entry name" value="MetI-like_sf"/>
</dbReference>
<dbReference type="GO" id="GO:0005886">
    <property type="term" value="C:plasma membrane"/>
    <property type="evidence" value="ECO:0007669"/>
    <property type="project" value="UniProtKB-SubCell"/>
</dbReference>
<protein>
    <submittedName>
        <fullName evidence="13">Nickel ABC transporter permease protein</fullName>
    </submittedName>
</protein>
<keyword evidence="7 9" id="KW-1133">Transmembrane helix</keyword>
<dbReference type="CDD" id="cd03257">
    <property type="entry name" value="ABC_NikE_OppD_transporters"/>
    <property type="match status" value="1"/>
</dbReference>
<dbReference type="InterPro" id="IPR025966">
    <property type="entry name" value="OppC_N"/>
</dbReference>
<reference evidence="13 14" key="1">
    <citation type="submission" date="2018-06" db="EMBL/GenBank/DDBJ databases">
        <authorList>
            <consortium name="Pathogen Informatics"/>
            <person name="Doyle S."/>
        </authorList>
    </citation>
    <scope>NUCLEOTIDE SEQUENCE [LARGE SCALE GENOMIC DNA]</scope>
    <source>
        <strain evidence="13 14">NCTC12221</strain>
    </source>
</reference>
<dbReference type="SUPFAM" id="SSF161098">
    <property type="entry name" value="MetI-like"/>
    <property type="match status" value="1"/>
</dbReference>
<dbReference type="PROSITE" id="PS50928">
    <property type="entry name" value="ABC_TM1"/>
    <property type="match status" value="1"/>
</dbReference>
<accession>A0A377JQ01</accession>
<dbReference type="PANTHER" id="PTHR43386:SF1">
    <property type="entry name" value="D,D-DIPEPTIDE TRANSPORT SYSTEM PERMEASE PROTEIN DDPC-RELATED"/>
    <property type="match status" value="1"/>
</dbReference>
<dbReference type="PROSITE" id="PS00211">
    <property type="entry name" value="ABC_TRANSPORTER_1"/>
    <property type="match status" value="1"/>
</dbReference>
<dbReference type="Pfam" id="PF12911">
    <property type="entry name" value="OppC_N"/>
    <property type="match status" value="1"/>
</dbReference>
<evidence type="ECO:0000256" key="1">
    <source>
        <dbReference type="ARBA" id="ARBA00004651"/>
    </source>
</evidence>
<keyword evidence="6" id="KW-0067">ATP-binding</keyword>
<sequence>MRVDSLRGLSLLGKMDLYGKIALCGVMILCAMAVFAPFIAPYPPDMQNLDARLLASSVEHILGTDYLGRDIYSRLLYGARISLGSTFVILAWIMVLGICIGGLCGFLGGWLDGVCMRICDIFMSVPTIALSLFMVGILGAGLENVILAIVLTHWAWYARIVRGIVFSLKNKEYILLSYTFGASGFERFKRHLFTPIMSQCLVLASMDVGHIMLHIAGLSFLGLGVQPPNAEWGVMISEAKEYMWDYPHLIIYPGLALFVSVALCNLVGESLRDGLGVKVGLDDIKGVGKDLENLAISDIQSLSVVNLSVAKNNYKGRDSKGDLNLKRDSKTQDSKKQDSSTPLLSSIDLELKRGECVALLGRSGSGKSLIAYALQGFMANNLKQISGEVRLNNVAINPVAYRGRAFISIMQNPRTCFNPLLTLHAHCKESLKALKKPYNKAFILECFTQAGLDVAYLESYPFELSGGMLQRAMIALALLTQAPFIIADEPSSDLDKGKAKEILSTLKSLQKQKSLGILLITHDLEVVAEYADYVNVISQGRIIEKGIIERGKIQRDGLRRDESKGHSKVSVANAKGNFINPPQSLTLQRLNRILAQNQDIKAISHKNRKDLLQGELC</sequence>
<dbReference type="Gene3D" id="1.10.3720.10">
    <property type="entry name" value="MetI-like"/>
    <property type="match status" value="1"/>
</dbReference>
<dbReference type="EMBL" id="UGHZ01000001">
    <property type="protein sequence ID" value="STP09747.1"/>
    <property type="molecule type" value="Genomic_DNA"/>
</dbReference>
<evidence type="ECO:0000256" key="2">
    <source>
        <dbReference type="ARBA" id="ARBA00022448"/>
    </source>
</evidence>
<dbReference type="InterPro" id="IPR017871">
    <property type="entry name" value="ABC_transporter-like_CS"/>
</dbReference>
<dbReference type="GO" id="GO:0016887">
    <property type="term" value="F:ATP hydrolysis activity"/>
    <property type="evidence" value="ECO:0007669"/>
    <property type="project" value="InterPro"/>
</dbReference>
<dbReference type="InterPro" id="IPR000515">
    <property type="entry name" value="MetI-like"/>
</dbReference>
<feature type="region of interest" description="Disordered" evidence="10">
    <location>
        <begin position="318"/>
        <end position="341"/>
    </location>
</feature>
<keyword evidence="4 9" id="KW-0812">Transmembrane</keyword>
<keyword evidence="2 9" id="KW-0813">Transport</keyword>
<evidence type="ECO:0000256" key="9">
    <source>
        <dbReference type="RuleBase" id="RU363032"/>
    </source>
</evidence>
<organism evidence="13 14">
    <name type="scientific">Helicobacter cinaedi</name>
    <dbReference type="NCBI Taxonomy" id="213"/>
    <lineage>
        <taxon>Bacteria</taxon>
        <taxon>Pseudomonadati</taxon>
        <taxon>Campylobacterota</taxon>
        <taxon>Epsilonproteobacteria</taxon>
        <taxon>Campylobacterales</taxon>
        <taxon>Helicobacteraceae</taxon>
        <taxon>Helicobacter</taxon>
    </lineage>
</organism>
<keyword evidence="3" id="KW-1003">Cell membrane</keyword>
<dbReference type="Pfam" id="PF00005">
    <property type="entry name" value="ABC_tran"/>
    <property type="match status" value="1"/>
</dbReference>
<dbReference type="PROSITE" id="PS50893">
    <property type="entry name" value="ABC_TRANSPORTER_2"/>
    <property type="match status" value="1"/>
</dbReference>
<evidence type="ECO:0000256" key="4">
    <source>
        <dbReference type="ARBA" id="ARBA00022692"/>
    </source>
</evidence>
<dbReference type="InterPro" id="IPR003439">
    <property type="entry name" value="ABC_transporter-like_ATP-bd"/>
</dbReference>
<dbReference type="SUPFAM" id="SSF52540">
    <property type="entry name" value="P-loop containing nucleoside triphosphate hydrolases"/>
    <property type="match status" value="1"/>
</dbReference>
<dbReference type="NCBIfam" id="TIGR02790">
    <property type="entry name" value="nickel_nikC"/>
    <property type="match status" value="1"/>
</dbReference>
<feature type="transmembrane region" description="Helical" evidence="9">
    <location>
        <begin position="21"/>
        <end position="40"/>
    </location>
</feature>
<comment type="similarity">
    <text evidence="9">Belongs to the binding-protein-dependent transport system permease family.</text>
</comment>
<dbReference type="SMART" id="SM00382">
    <property type="entry name" value="AAA"/>
    <property type="match status" value="1"/>
</dbReference>
<dbReference type="InterPro" id="IPR014157">
    <property type="entry name" value="Nickel_NikC"/>
</dbReference>
<gene>
    <name evidence="13" type="primary">nikCD</name>
    <name evidence="13" type="ORF">NCTC12221_01193</name>
</gene>
<dbReference type="GO" id="GO:0015099">
    <property type="term" value="F:nickel cation transmembrane transporter activity"/>
    <property type="evidence" value="ECO:0007669"/>
    <property type="project" value="InterPro"/>
</dbReference>
<dbReference type="GO" id="GO:0071916">
    <property type="term" value="F:dipeptide transmembrane transporter activity"/>
    <property type="evidence" value="ECO:0007669"/>
    <property type="project" value="TreeGrafter"/>
</dbReference>
<keyword evidence="8 9" id="KW-0472">Membrane</keyword>
<proteinExistence type="inferred from homology"/>
<dbReference type="PANTHER" id="PTHR43386">
    <property type="entry name" value="OLIGOPEPTIDE TRANSPORT SYSTEM PERMEASE PROTEIN APPC"/>
    <property type="match status" value="1"/>
</dbReference>
<feature type="transmembrane region" description="Helical" evidence="9">
    <location>
        <begin position="87"/>
        <end position="111"/>
    </location>
</feature>
<feature type="domain" description="ABC transporter" evidence="11">
    <location>
        <begin position="329"/>
        <end position="564"/>
    </location>
</feature>
<dbReference type="Gene3D" id="3.40.50.300">
    <property type="entry name" value="P-loop containing nucleotide triphosphate hydrolases"/>
    <property type="match status" value="1"/>
</dbReference>
<dbReference type="CDD" id="cd06261">
    <property type="entry name" value="TM_PBP2"/>
    <property type="match status" value="1"/>
</dbReference>
<dbReference type="InterPro" id="IPR027417">
    <property type="entry name" value="P-loop_NTPase"/>
</dbReference>
<dbReference type="InterPro" id="IPR050366">
    <property type="entry name" value="BP-dependent_transpt_permease"/>
</dbReference>
<dbReference type="Proteomes" id="UP000255335">
    <property type="component" value="Unassembled WGS sequence"/>
</dbReference>
<dbReference type="Pfam" id="PF00528">
    <property type="entry name" value="BPD_transp_1"/>
    <property type="match status" value="1"/>
</dbReference>
<name>A0A377JQ01_9HELI</name>
<evidence type="ECO:0000259" key="11">
    <source>
        <dbReference type="PROSITE" id="PS50893"/>
    </source>
</evidence>
<dbReference type="GO" id="GO:0005524">
    <property type="term" value="F:ATP binding"/>
    <property type="evidence" value="ECO:0007669"/>
    <property type="project" value="UniProtKB-KW"/>
</dbReference>
<feature type="domain" description="ABC transmembrane type-1" evidence="12">
    <location>
        <begin position="83"/>
        <end position="268"/>
    </location>
</feature>
<keyword evidence="5" id="KW-0547">Nucleotide-binding</keyword>
<evidence type="ECO:0000256" key="7">
    <source>
        <dbReference type="ARBA" id="ARBA00022989"/>
    </source>
</evidence>
<evidence type="ECO:0000313" key="13">
    <source>
        <dbReference type="EMBL" id="STP09747.1"/>
    </source>
</evidence>
<dbReference type="RefSeq" id="WP_115026365.1">
    <property type="nucleotide sequence ID" value="NZ_UGHZ01000001.1"/>
</dbReference>
<evidence type="ECO:0000256" key="6">
    <source>
        <dbReference type="ARBA" id="ARBA00022840"/>
    </source>
</evidence>
<evidence type="ECO:0000259" key="12">
    <source>
        <dbReference type="PROSITE" id="PS50928"/>
    </source>
</evidence>
<dbReference type="NCBIfam" id="NF007738">
    <property type="entry name" value="PRK10417.1"/>
    <property type="match status" value="1"/>
</dbReference>
<comment type="subcellular location">
    <subcellularLocation>
        <location evidence="1 9">Cell membrane</location>
        <topology evidence="1 9">Multi-pass membrane protein</topology>
    </subcellularLocation>
</comment>
<evidence type="ECO:0000256" key="3">
    <source>
        <dbReference type="ARBA" id="ARBA00022475"/>
    </source>
</evidence>
<evidence type="ECO:0000313" key="14">
    <source>
        <dbReference type="Proteomes" id="UP000255335"/>
    </source>
</evidence>
<dbReference type="AlphaFoldDB" id="A0A377JQ01"/>
<dbReference type="InterPro" id="IPR003593">
    <property type="entry name" value="AAA+_ATPase"/>
</dbReference>
<evidence type="ECO:0000256" key="5">
    <source>
        <dbReference type="ARBA" id="ARBA00022741"/>
    </source>
</evidence>